<name>A0ACB9N3W5_9MYRT</name>
<evidence type="ECO:0000313" key="1">
    <source>
        <dbReference type="EMBL" id="KAI4329611.1"/>
    </source>
</evidence>
<reference evidence="2" key="1">
    <citation type="journal article" date="2023" name="Front. Plant Sci.">
        <title>Chromosomal-level genome assembly of Melastoma candidum provides insights into trichome evolution.</title>
        <authorList>
            <person name="Zhong Y."/>
            <person name="Wu W."/>
            <person name="Sun C."/>
            <person name="Zou P."/>
            <person name="Liu Y."/>
            <person name="Dai S."/>
            <person name="Zhou R."/>
        </authorList>
    </citation>
    <scope>NUCLEOTIDE SEQUENCE [LARGE SCALE GENOMIC DNA]</scope>
</reference>
<comment type="caution">
    <text evidence="1">The sequence shown here is derived from an EMBL/GenBank/DDBJ whole genome shotgun (WGS) entry which is preliminary data.</text>
</comment>
<proteinExistence type="predicted"/>
<protein>
    <submittedName>
        <fullName evidence="1">Uncharacterized protein</fullName>
    </submittedName>
</protein>
<accession>A0ACB9N3W5</accession>
<sequence length="295" mass="33513">MAGCSGSSPLVQSRNLPSGPNPFFLPGSDAFPGERAMLSFEDARAKSCQSFFQSFETTGDDLENYYLQQPEKKRRLTANQVQFLEECFENENKLEPERKVQLAKELGLQPRQIAIWFQNRRARWKTKQLEKDYDTLQASYNSLKADYDALVKVRDQLKDQVRDLSDKLRLEGKQVENSDTSRKALEGVVQIPVMESVSEEQPSRFPNTLPTMHEEICSAKSDVLDSDSPRYPDCCHSTLLEPGDTSYAFEPDQSDITQDEEDNLMLGNNHFADTPATCAFGFSAADEPAFWSWSY</sequence>
<keyword evidence="2" id="KW-1185">Reference proteome</keyword>
<gene>
    <name evidence="1" type="ORF">MLD38_027979</name>
</gene>
<dbReference type="Proteomes" id="UP001057402">
    <property type="component" value="Chromosome 8"/>
</dbReference>
<organism evidence="1 2">
    <name type="scientific">Melastoma candidum</name>
    <dbReference type="NCBI Taxonomy" id="119954"/>
    <lineage>
        <taxon>Eukaryota</taxon>
        <taxon>Viridiplantae</taxon>
        <taxon>Streptophyta</taxon>
        <taxon>Embryophyta</taxon>
        <taxon>Tracheophyta</taxon>
        <taxon>Spermatophyta</taxon>
        <taxon>Magnoliopsida</taxon>
        <taxon>eudicotyledons</taxon>
        <taxon>Gunneridae</taxon>
        <taxon>Pentapetalae</taxon>
        <taxon>rosids</taxon>
        <taxon>malvids</taxon>
        <taxon>Myrtales</taxon>
        <taxon>Melastomataceae</taxon>
        <taxon>Melastomatoideae</taxon>
        <taxon>Melastomateae</taxon>
        <taxon>Melastoma</taxon>
    </lineage>
</organism>
<dbReference type="EMBL" id="CM042887">
    <property type="protein sequence ID" value="KAI4329611.1"/>
    <property type="molecule type" value="Genomic_DNA"/>
</dbReference>
<evidence type="ECO:0000313" key="2">
    <source>
        <dbReference type="Proteomes" id="UP001057402"/>
    </source>
</evidence>